<gene>
    <name evidence="1" type="ORF">LCGC14_2423850</name>
</gene>
<name>A0A0F9E0Y8_9ZZZZ</name>
<dbReference type="Gene3D" id="3.40.50.150">
    <property type="entry name" value="Vaccinia Virus protein VP39"/>
    <property type="match status" value="1"/>
</dbReference>
<dbReference type="EMBL" id="LAZR01036920">
    <property type="protein sequence ID" value="KKL23591.1"/>
    <property type="molecule type" value="Genomic_DNA"/>
</dbReference>
<dbReference type="AlphaFoldDB" id="A0A0F9E0Y8"/>
<comment type="caution">
    <text evidence="1">The sequence shown here is derived from an EMBL/GenBank/DDBJ whole genome shotgun (WGS) entry which is preliminary data.</text>
</comment>
<reference evidence="1" key="1">
    <citation type="journal article" date="2015" name="Nature">
        <title>Complex archaea that bridge the gap between prokaryotes and eukaryotes.</title>
        <authorList>
            <person name="Spang A."/>
            <person name="Saw J.H."/>
            <person name="Jorgensen S.L."/>
            <person name="Zaremba-Niedzwiedzka K."/>
            <person name="Martijn J."/>
            <person name="Lind A.E."/>
            <person name="van Eijk R."/>
            <person name="Schleper C."/>
            <person name="Guy L."/>
            <person name="Ettema T.J."/>
        </authorList>
    </citation>
    <scope>NUCLEOTIDE SEQUENCE</scope>
</reference>
<protein>
    <recommendedName>
        <fullName evidence="2">Class I SAM-dependent methyltransferase</fullName>
    </recommendedName>
</protein>
<organism evidence="1">
    <name type="scientific">marine sediment metagenome</name>
    <dbReference type="NCBI Taxonomy" id="412755"/>
    <lineage>
        <taxon>unclassified sequences</taxon>
        <taxon>metagenomes</taxon>
        <taxon>ecological metagenomes</taxon>
    </lineage>
</organism>
<sequence length="195" mass="22915">MNLNLYEHMMNHKAPNQQPSEWLMFLEACSAYLEKHRIQDLVVVELGLFRGYQKAFYENLFQAEYIGININDKYCTPDITASTHDPKTLIKLKERLKGRSINILFIDASHCYEDVKKDFEIYSPLCTDIVAIHDIELGRYRNDNKSTTWKFWDELKEQAFTRLEGSERFTFLSICRRSFKRSEVGCLGIGVIIKK</sequence>
<accession>A0A0F9E0Y8</accession>
<dbReference type="InterPro" id="IPR029063">
    <property type="entry name" value="SAM-dependent_MTases_sf"/>
</dbReference>
<evidence type="ECO:0008006" key="2">
    <source>
        <dbReference type="Google" id="ProtNLM"/>
    </source>
</evidence>
<evidence type="ECO:0000313" key="1">
    <source>
        <dbReference type="EMBL" id="KKL23591.1"/>
    </source>
</evidence>
<proteinExistence type="predicted"/>